<organism evidence="13 14">
    <name type="scientific">Candidatus Fischerbacteria bacterium RBG_13_37_8</name>
    <dbReference type="NCBI Taxonomy" id="1817863"/>
    <lineage>
        <taxon>Bacteria</taxon>
        <taxon>Candidatus Fischeribacteriota</taxon>
    </lineage>
</organism>
<protein>
    <recommendedName>
        <fullName evidence="12">TonB C-terminal domain-containing protein</fullName>
    </recommendedName>
</protein>
<keyword evidence="4" id="KW-1003">Cell membrane</keyword>
<evidence type="ECO:0000256" key="4">
    <source>
        <dbReference type="ARBA" id="ARBA00022475"/>
    </source>
</evidence>
<feature type="transmembrane region" description="Helical" evidence="11">
    <location>
        <begin position="30"/>
        <end position="53"/>
    </location>
</feature>
<evidence type="ECO:0000256" key="11">
    <source>
        <dbReference type="SAM" id="Phobius"/>
    </source>
</evidence>
<evidence type="ECO:0000256" key="8">
    <source>
        <dbReference type="ARBA" id="ARBA00022989"/>
    </source>
</evidence>
<evidence type="ECO:0000256" key="9">
    <source>
        <dbReference type="ARBA" id="ARBA00023136"/>
    </source>
</evidence>
<keyword evidence="6 11" id="KW-0812">Transmembrane</keyword>
<dbReference type="GO" id="GO:0015031">
    <property type="term" value="P:protein transport"/>
    <property type="evidence" value="ECO:0007669"/>
    <property type="project" value="UniProtKB-KW"/>
</dbReference>
<reference evidence="13 14" key="1">
    <citation type="journal article" date="2016" name="Nat. Commun.">
        <title>Thousands of microbial genomes shed light on interconnected biogeochemical processes in an aquifer system.</title>
        <authorList>
            <person name="Anantharaman K."/>
            <person name="Brown C.T."/>
            <person name="Hug L.A."/>
            <person name="Sharon I."/>
            <person name="Castelle C.J."/>
            <person name="Probst A.J."/>
            <person name="Thomas B.C."/>
            <person name="Singh A."/>
            <person name="Wilkins M.J."/>
            <person name="Karaoz U."/>
            <person name="Brodie E.L."/>
            <person name="Williams K.H."/>
            <person name="Hubbard S.S."/>
            <person name="Banfield J.F."/>
        </authorList>
    </citation>
    <scope>NUCLEOTIDE SEQUENCE [LARGE SCALE GENOMIC DNA]</scope>
</reference>
<feature type="region of interest" description="Disordered" evidence="10">
    <location>
        <begin position="101"/>
        <end position="120"/>
    </location>
</feature>
<sequence length="253" mass="28056">MNETITKISKLNMTGNFIESRTAGFDRSRYTLLPIVITVHALLLAVLLVSSVWSIQYIDEPPAISEIRIDNVFYTSGTNQQEGPDSPIKKTTEHQIVNVPPDHIPNYTLDTTTDQDSPPIDVEPIIGYLNVGGDGPYLPDAPPNKGNSLPQPPKPNDGPQWIPAKGVQPKIIYRVQPEYPTVALLPRIQGEVVLEAIINTKGTVESVRIVKSLHPILDKAAMKALDKWRFEPGKVNGRPVKAYFLLTIHFKIV</sequence>
<keyword evidence="9 11" id="KW-0472">Membrane</keyword>
<dbReference type="STRING" id="1817863.A2Y62_06940"/>
<dbReference type="InterPro" id="IPR037682">
    <property type="entry name" value="TonB_C"/>
</dbReference>
<comment type="subcellular location">
    <subcellularLocation>
        <location evidence="1">Cell inner membrane</location>
        <topology evidence="1">Single-pass membrane protein</topology>
        <orientation evidence="1">Periplasmic side</orientation>
    </subcellularLocation>
</comment>
<evidence type="ECO:0000256" key="3">
    <source>
        <dbReference type="ARBA" id="ARBA00022448"/>
    </source>
</evidence>
<evidence type="ECO:0000256" key="7">
    <source>
        <dbReference type="ARBA" id="ARBA00022927"/>
    </source>
</evidence>
<dbReference type="NCBIfam" id="TIGR01352">
    <property type="entry name" value="tonB_Cterm"/>
    <property type="match status" value="1"/>
</dbReference>
<feature type="domain" description="TonB C-terminal" evidence="12">
    <location>
        <begin position="164"/>
        <end position="253"/>
    </location>
</feature>
<dbReference type="GO" id="GO:0031992">
    <property type="term" value="F:energy transducer activity"/>
    <property type="evidence" value="ECO:0007669"/>
    <property type="project" value="TreeGrafter"/>
</dbReference>
<keyword evidence="5" id="KW-0997">Cell inner membrane</keyword>
<evidence type="ECO:0000259" key="12">
    <source>
        <dbReference type="PROSITE" id="PS52015"/>
    </source>
</evidence>
<gene>
    <name evidence="13" type="ORF">A2Y62_06940</name>
</gene>
<evidence type="ECO:0000256" key="10">
    <source>
        <dbReference type="SAM" id="MobiDB-lite"/>
    </source>
</evidence>
<feature type="region of interest" description="Disordered" evidence="10">
    <location>
        <begin position="136"/>
        <end position="162"/>
    </location>
</feature>
<dbReference type="InterPro" id="IPR006260">
    <property type="entry name" value="TonB/TolA_C"/>
</dbReference>
<dbReference type="Gene3D" id="3.30.1150.10">
    <property type="match status" value="1"/>
</dbReference>
<dbReference type="PANTHER" id="PTHR33446">
    <property type="entry name" value="PROTEIN TONB-RELATED"/>
    <property type="match status" value="1"/>
</dbReference>
<evidence type="ECO:0000313" key="14">
    <source>
        <dbReference type="Proteomes" id="UP000178943"/>
    </source>
</evidence>
<dbReference type="AlphaFoldDB" id="A0A1F5VMF8"/>
<accession>A0A1F5VMF8</accession>
<comment type="similarity">
    <text evidence="2">Belongs to the TonB family.</text>
</comment>
<keyword evidence="7" id="KW-0653">Protein transport</keyword>
<dbReference type="GO" id="GO:0055085">
    <property type="term" value="P:transmembrane transport"/>
    <property type="evidence" value="ECO:0007669"/>
    <property type="project" value="InterPro"/>
</dbReference>
<evidence type="ECO:0000256" key="1">
    <source>
        <dbReference type="ARBA" id="ARBA00004383"/>
    </source>
</evidence>
<evidence type="ECO:0000313" key="13">
    <source>
        <dbReference type="EMBL" id="OGF64550.1"/>
    </source>
</evidence>
<evidence type="ECO:0000256" key="2">
    <source>
        <dbReference type="ARBA" id="ARBA00006555"/>
    </source>
</evidence>
<dbReference type="EMBL" id="MFGW01000136">
    <property type="protein sequence ID" value="OGF64550.1"/>
    <property type="molecule type" value="Genomic_DNA"/>
</dbReference>
<keyword evidence="8 11" id="KW-1133">Transmembrane helix</keyword>
<dbReference type="PANTHER" id="PTHR33446:SF2">
    <property type="entry name" value="PROTEIN TONB"/>
    <property type="match status" value="1"/>
</dbReference>
<dbReference type="GO" id="GO:0098797">
    <property type="term" value="C:plasma membrane protein complex"/>
    <property type="evidence" value="ECO:0007669"/>
    <property type="project" value="TreeGrafter"/>
</dbReference>
<dbReference type="SUPFAM" id="SSF74653">
    <property type="entry name" value="TolA/TonB C-terminal domain"/>
    <property type="match status" value="1"/>
</dbReference>
<evidence type="ECO:0000256" key="6">
    <source>
        <dbReference type="ARBA" id="ARBA00022692"/>
    </source>
</evidence>
<dbReference type="InterPro" id="IPR051045">
    <property type="entry name" value="TonB-dependent_transducer"/>
</dbReference>
<comment type="caution">
    <text evidence="13">The sequence shown here is derived from an EMBL/GenBank/DDBJ whole genome shotgun (WGS) entry which is preliminary data.</text>
</comment>
<dbReference type="PROSITE" id="PS52015">
    <property type="entry name" value="TONB_CTD"/>
    <property type="match status" value="1"/>
</dbReference>
<dbReference type="Pfam" id="PF03544">
    <property type="entry name" value="TonB_C"/>
    <property type="match status" value="1"/>
</dbReference>
<proteinExistence type="inferred from homology"/>
<evidence type="ECO:0000256" key="5">
    <source>
        <dbReference type="ARBA" id="ARBA00022519"/>
    </source>
</evidence>
<name>A0A1F5VMF8_9BACT</name>
<keyword evidence="3" id="KW-0813">Transport</keyword>
<dbReference type="Proteomes" id="UP000178943">
    <property type="component" value="Unassembled WGS sequence"/>
</dbReference>